<dbReference type="STRING" id="7719.ENSCINP00000009124"/>
<dbReference type="KEGG" id="cin:100186295"/>
<dbReference type="Pfam" id="PF00561">
    <property type="entry name" value="Abhydrolase_1"/>
    <property type="match status" value="1"/>
</dbReference>
<evidence type="ECO:0000313" key="5">
    <source>
        <dbReference type="Proteomes" id="UP000008144"/>
    </source>
</evidence>
<gene>
    <name evidence="4" type="primary">LOC100186295</name>
</gene>
<dbReference type="InterPro" id="IPR000073">
    <property type="entry name" value="AB_hydrolase_1"/>
</dbReference>
<evidence type="ECO:0000259" key="3">
    <source>
        <dbReference type="Pfam" id="PF00561"/>
    </source>
</evidence>
<dbReference type="GeneTree" id="ENSGT00510000047225"/>
<dbReference type="ESTHER" id="cioin-f6ynr2">
    <property type="family name" value="SERHL"/>
</dbReference>
<dbReference type="Gene3D" id="3.40.50.1820">
    <property type="entry name" value="alpha/beta hydrolase"/>
    <property type="match status" value="1"/>
</dbReference>
<dbReference type="InParanoid" id="F6YNR2"/>
<reference evidence="5" key="1">
    <citation type="journal article" date="2002" name="Science">
        <title>The draft genome of Ciona intestinalis: insights into chordate and vertebrate origins.</title>
        <authorList>
            <person name="Dehal P."/>
            <person name="Satou Y."/>
            <person name="Campbell R.K."/>
            <person name="Chapman J."/>
            <person name="Degnan B."/>
            <person name="De Tomaso A."/>
            <person name="Davidson B."/>
            <person name="Di Gregorio A."/>
            <person name="Gelpke M."/>
            <person name="Goodstein D.M."/>
            <person name="Harafuji N."/>
            <person name="Hastings K.E."/>
            <person name="Ho I."/>
            <person name="Hotta K."/>
            <person name="Huang W."/>
            <person name="Kawashima T."/>
            <person name="Lemaire P."/>
            <person name="Martinez D."/>
            <person name="Meinertzhagen I.A."/>
            <person name="Necula S."/>
            <person name="Nonaka M."/>
            <person name="Putnam N."/>
            <person name="Rash S."/>
            <person name="Saiga H."/>
            <person name="Satake M."/>
            <person name="Terry A."/>
            <person name="Yamada L."/>
            <person name="Wang H.G."/>
            <person name="Awazu S."/>
            <person name="Azumi K."/>
            <person name="Boore J."/>
            <person name="Branno M."/>
            <person name="Chin-Bow S."/>
            <person name="DeSantis R."/>
            <person name="Doyle S."/>
            <person name="Francino P."/>
            <person name="Keys D.N."/>
            <person name="Haga S."/>
            <person name="Hayashi H."/>
            <person name="Hino K."/>
            <person name="Imai K.S."/>
            <person name="Inaba K."/>
            <person name="Kano S."/>
            <person name="Kobayashi K."/>
            <person name="Kobayashi M."/>
            <person name="Lee B.I."/>
            <person name="Makabe K.W."/>
            <person name="Manohar C."/>
            <person name="Matassi G."/>
            <person name="Medina M."/>
            <person name="Mochizuki Y."/>
            <person name="Mount S."/>
            <person name="Morishita T."/>
            <person name="Miura S."/>
            <person name="Nakayama A."/>
            <person name="Nishizaka S."/>
            <person name="Nomoto H."/>
            <person name="Ohta F."/>
            <person name="Oishi K."/>
            <person name="Rigoutsos I."/>
            <person name="Sano M."/>
            <person name="Sasaki A."/>
            <person name="Sasakura Y."/>
            <person name="Shoguchi E."/>
            <person name="Shin-i T."/>
            <person name="Spagnuolo A."/>
            <person name="Stainier D."/>
            <person name="Suzuki M.M."/>
            <person name="Tassy O."/>
            <person name="Takatori N."/>
            <person name="Tokuoka M."/>
            <person name="Yagi K."/>
            <person name="Yoshizaki F."/>
            <person name="Wada S."/>
            <person name="Zhang C."/>
            <person name="Hyatt P.D."/>
            <person name="Larimer F."/>
            <person name="Detter C."/>
            <person name="Doggett N."/>
            <person name="Glavina T."/>
            <person name="Hawkins T."/>
            <person name="Richardson P."/>
            <person name="Lucas S."/>
            <person name="Kohara Y."/>
            <person name="Levine M."/>
            <person name="Satoh N."/>
            <person name="Rokhsar D.S."/>
        </authorList>
    </citation>
    <scope>NUCLEOTIDE SEQUENCE [LARGE SCALE GENOMIC DNA]</scope>
</reference>
<proteinExistence type="inferred from homology"/>
<reference evidence="4" key="2">
    <citation type="submission" date="2025-08" db="UniProtKB">
        <authorList>
            <consortium name="Ensembl"/>
        </authorList>
    </citation>
    <scope>IDENTIFICATION</scope>
</reference>
<sequence length="311" mass="34765">MEERSQYVGTSKRGISREFEIRVPWGIIAGKTFGDPANPPVLCYHGWVENCNTFDQLIQLLPQERCYVAIDMPGNGLSSGFPQGTYNTLFDQVAIIERVVRHFKWKVVTLMGHSMGGNVLGMYSGTFPDKVDKLILIDTLGVHPVPAVTAPRLMGESIKANYSVEYPQARKRYPYDVAKSKLLDGNIALDGEAADILLERGLVENPDGTFTFTHDIRDTFPHIVTTSPEVCQQFVTKITAATQHIIASDGNFSSLSGHRKEVTEKLMDCFTSCKYHESVYVEGKHYVHLTHPELLVQPISSFLQRNISSNL</sequence>
<dbReference type="RefSeq" id="XP_002129625.1">
    <property type="nucleotide sequence ID" value="XM_002129589.4"/>
</dbReference>
<dbReference type="Ensembl" id="ENSCINT00000009124.3">
    <property type="protein sequence ID" value="ENSCINP00000009124.3"/>
    <property type="gene ID" value="ENSCING00000004414.3"/>
</dbReference>
<feature type="domain" description="AB hydrolase-1" evidence="3">
    <location>
        <begin position="39"/>
        <end position="146"/>
    </location>
</feature>
<dbReference type="GO" id="GO:0016787">
    <property type="term" value="F:hydrolase activity"/>
    <property type="evidence" value="ECO:0007669"/>
    <property type="project" value="UniProtKB-KW"/>
</dbReference>
<accession>A0A1W2WEQ0</accession>
<dbReference type="SUPFAM" id="SSF53474">
    <property type="entry name" value="alpha/beta-Hydrolases"/>
    <property type="match status" value="1"/>
</dbReference>
<dbReference type="GeneID" id="100186295"/>
<keyword evidence="5" id="KW-1185">Reference proteome</keyword>
<dbReference type="PANTHER" id="PTHR43798:SF14">
    <property type="entry name" value="SERINE HYDROLASE-LIKE PROTEIN DDB_G0286239"/>
    <property type="match status" value="1"/>
</dbReference>
<dbReference type="InterPro" id="IPR029058">
    <property type="entry name" value="AB_hydrolase_fold"/>
</dbReference>
<dbReference type="OMA" id="YVAIDMP"/>
<dbReference type="Proteomes" id="UP000008144">
    <property type="component" value="Unassembled WGS sequence"/>
</dbReference>
<name>F6YNR2_CIOIN</name>
<evidence type="ECO:0000313" key="4">
    <source>
        <dbReference type="Ensembl" id="ENSCINP00000009124.3"/>
    </source>
</evidence>
<protein>
    <submittedName>
        <fullName evidence="4">Serine hydrolase-like protein</fullName>
    </submittedName>
</protein>
<evidence type="ECO:0000256" key="2">
    <source>
        <dbReference type="ARBA" id="ARBA00022801"/>
    </source>
</evidence>
<dbReference type="AlphaFoldDB" id="F6YNR2"/>
<dbReference type="PANTHER" id="PTHR43798">
    <property type="entry name" value="MONOACYLGLYCEROL LIPASE"/>
    <property type="match status" value="1"/>
</dbReference>
<dbReference type="HOGENOM" id="CLU_020336_8_0_1"/>
<keyword evidence="2" id="KW-0378">Hydrolase</keyword>
<organism evidence="4 5">
    <name type="scientific">Ciona intestinalis</name>
    <name type="common">Transparent sea squirt</name>
    <name type="synonym">Ascidia intestinalis</name>
    <dbReference type="NCBI Taxonomy" id="7719"/>
    <lineage>
        <taxon>Eukaryota</taxon>
        <taxon>Metazoa</taxon>
        <taxon>Chordata</taxon>
        <taxon>Tunicata</taxon>
        <taxon>Ascidiacea</taxon>
        <taxon>Phlebobranchia</taxon>
        <taxon>Cionidae</taxon>
        <taxon>Ciona</taxon>
    </lineage>
</organism>
<accession>F6YNR2</accession>
<dbReference type="InterPro" id="IPR050266">
    <property type="entry name" value="AB_hydrolase_sf"/>
</dbReference>
<dbReference type="PRINTS" id="PR00111">
    <property type="entry name" value="ABHYDROLASE"/>
</dbReference>
<dbReference type="OrthoDB" id="190201at2759"/>
<comment type="similarity">
    <text evidence="1">Belongs to the AB hydrolase superfamily.</text>
</comment>
<evidence type="ECO:0000256" key="1">
    <source>
        <dbReference type="ARBA" id="ARBA00008645"/>
    </source>
</evidence>
<reference evidence="4" key="3">
    <citation type="submission" date="2025-09" db="UniProtKB">
        <authorList>
            <consortium name="Ensembl"/>
        </authorList>
    </citation>
    <scope>IDENTIFICATION</scope>
</reference>